<dbReference type="PANTHER" id="PTHR30250:SF11">
    <property type="entry name" value="O-ANTIGEN TRANSPORTER-RELATED"/>
    <property type="match status" value="1"/>
</dbReference>
<keyword evidence="2" id="KW-1003">Cell membrane</keyword>
<feature type="transmembrane region" description="Helical" evidence="6">
    <location>
        <begin position="12"/>
        <end position="35"/>
    </location>
</feature>
<evidence type="ECO:0000256" key="4">
    <source>
        <dbReference type="ARBA" id="ARBA00022989"/>
    </source>
</evidence>
<keyword evidence="5 6" id="KW-0472">Membrane</keyword>
<organism evidence="7 8">
    <name type="scientific">Roseimaritima multifibrata</name>
    <dbReference type="NCBI Taxonomy" id="1930274"/>
    <lineage>
        <taxon>Bacteria</taxon>
        <taxon>Pseudomonadati</taxon>
        <taxon>Planctomycetota</taxon>
        <taxon>Planctomycetia</taxon>
        <taxon>Pirellulales</taxon>
        <taxon>Pirellulaceae</taxon>
        <taxon>Roseimaritima</taxon>
    </lineage>
</organism>
<dbReference type="InterPro" id="IPR050833">
    <property type="entry name" value="Poly_Biosynth_Transport"/>
</dbReference>
<evidence type="ECO:0008006" key="9">
    <source>
        <dbReference type="Google" id="ProtNLM"/>
    </source>
</evidence>
<dbReference type="PANTHER" id="PTHR30250">
    <property type="entry name" value="PST FAMILY PREDICTED COLANIC ACID TRANSPORTER"/>
    <property type="match status" value="1"/>
</dbReference>
<evidence type="ECO:0000256" key="3">
    <source>
        <dbReference type="ARBA" id="ARBA00022692"/>
    </source>
</evidence>
<proteinExistence type="predicted"/>
<feature type="transmembrane region" description="Helical" evidence="6">
    <location>
        <begin position="369"/>
        <end position="387"/>
    </location>
</feature>
<accession>A0A517MIV2</accession>
<evidence type="ECO:0000256" key="2">
    <source>
        <dbReference type="ARBA" id="ARBA00022475"/>
    </source>
</evidence>
<feature type="transmembrane region" description="Helical" evidence="6">
    <location>
        <begin position="393"/>
        <end position="414"/>
    </location>
</feature>
<keyword evidence="3 6" id="KW-0812">Transmembrane</keyword>
<evidence type="ECO:0000313" key="8">
    <source>
        <dbReference type="Proteomes" id="UP000320672"/>
    </source>
</evidence>
<dbReference type="GO" id="GO:0005886">
    <property type="term" value="C:plasma membrane"/>
    <property type="evidence" value="ECO:0007669"/>
    <property type="project" value="UniProtKB-SubCell"/>
</dbReference>
<dbReference type="KEGG" id="rml:FF011L_36040"/>
<feature type="transmembrane region" description="Helical" evidence="6">
    <location>
        <begin position="182"/>
        <end position="203"/>
    </location>
</feature>
<evidence type="ECO:0000256" key="1">
    <source>
        <dbReference type="ARBA" id="ARBA00004651"/>
    </source>
</evidence>
<keyword evidence="4 6" id="KW-1133">Transmembrane helix</keyword>
<protein>
    <recommendedName>
        <fullName evidence="9">Polysaccharide biosynthesis protein</fullName>
    </recommendedName>
</protein>
<dbReference type="AlphaFoldDB" id="A0A517MIV2"/>
<feature type="transmembrane region" description="Helical" evidence="6">
    <location>
        <begin position="122"/>
        <end position="144"/>
    </location>
</feature>
<sequence length="425" mass="46160">MPSIPSPAEIRFIPLVLVCANIVGILLAYAATILLARNLEPSEFESYIGAIATLGLLASLGEGGIGKYSLKIVPQYVLQKEAGLLGGFLRFALGSAILLGILLAGLAAIIELAVQVEEREKVVLEALVYLPVMAVVGVAIDFLLAFRMPVFATLLARIVIPLTTLICIGLTIQAERLSPSTAVFAFGAGSLICLPIAIGANFTKSEPLTLDSRPIFLAGPWFLNSLSFLVFSFLTAWIFRAPLVIMHHIPHSGNELALLAPALETGCLVLLLAKSTDKYFQPMISEYLTTNNWAEGRKMRWLRLQWIGFGITGFLGLVFFFGRTILGWYGDKYVVAYPSLCVIAIGSSIWTICSLAPTYLQYTDALRRLLGSLLGHAILLTVLTVWLNRMFGTFGVALAYAVSISSLSLCNMWLASGRLREVRQA</sequence>
<evidence type="ECO:0000256" key="6">
    <source>
        <dbReference type="SAM" id="Phobius"/>
    </source>
</evidence>
<feature type="transmembrane region" description="Helical" evidence="6">
    <location>
        <begin position="88"/>
        <end position="110"/>
    </location>
</feature>
<feature type="transmembrane region" description="Helical" evidence="6">
    <location>
        <begin position="150"/>
        <end position="170"/>
    </location>
</feature>
<keyword evidence="8" id="KW-1185">Reference proteome</keyword>
<feature type="transmembrane region" description="Helical" evidence="6">
    <location>
        <begin position="306"/>
        <end position="329"/>
    </location>
</feature>
<comment type="subcellular location">
    <subcellularLocation>
        <location evidence="1">Cell membrane</location>
        <topology evidence="1">Multi-pass membrane protein</topology>
    </subcellularLocation>
</comment>
<evidence type="ECO:0000256" key="5">
    <source>
        <dbReference type="ARBA" id="ARBA00023136"/>
    </source>
</evidence>
<feature type="transmembrane region" description="Helical" evidence="6">
    <location>
        <begin position="335"/>
        <end position="357"/>
    </location>
</feature>
<gene>
    <name evidence="7" type="ORF">FF011L_36040</name>
</gene>
<dbReference type="EMBL" id="CP036262">
    <property type="protein sequence ID" value="QDS94822.1"/>
    <property type="molecule type" value="Genomic_DNA"/>
</dbReference>
<dbReference type="Proteomes" id="UP000320672">
    <property type="component" value="Chromosome"/>
</dbReference>
<name>A0A517MIV2_9BACT</name>
<evidence type="ECO:0000313" key="7">
    <source>
        <dbReference type="EMBL" id="QDS94822.1"/>
    </source>
</evidence>
<feature type="transmembrane region" description="Helical" evidence="6">
    <location>
        <begin position="215"/>
        <end position="239"/>
    </location>
</feature>
<reference evidence="7 8" key="1">
    <citation type="submission" date="2019-02" db="EMBL/GenBank/DDBJ databases">
        <title>Deep-cultivation of Planctomycetes and their phenomic and genomic characterization uncovers novel biology.</title>
        <authorList>
            <person name="Wiegand S."/>
            <person name="Jogler M."/>
            <person name="Boedeker C."/>
            <person name="Pinto D."/>
            <person name="Vollmers J."/>
            <person name="Rivas-Marin E."/>
            <person name="Kohn T."/>
            <person name="Peeters S.H."/>
            <person name="Heuer A."/>
            <person name="Rast P."/>
            <person name="Oberbeckmann S."/>
            <person name="Bunk B."/>
            <person name="Jeske O."/>
            <person name="Meyerdierks A."/>
            <person name="Storesund J.E."/>
            <person name="Kallscheuer N."/>
            <person name="Luecker S."/>
            <person name="Lage O.M."/>
            <person name="Pohl T."/>
            <person name="Merkel B.J."/>
            <person name="Hornburger P."/>
            <person name="Mueller R.-W."/>
            <person name="Bruemmer F."/>
            <person name="Labrenz M."/>
            <person name="Spormann A.M."/>
            <person name="Op den Camp H."/>
            <person name="Overmann J."/>
            <person name="Amann R."/>
            <person name="Jetten M.S.M."/>
            <person name="Mascher T."/>
            <person name="Medema M.H."/>
            <person name="Devos D.P."/>
            <person name="Kaster A.-K."/>
            <person name="Ovreas L."/>
            <person name="Rohde M."/>
            <person name="Galperin M.Y."/>
            <person name="Jogler C."/>
        </authorList>
    </citation>
    <scope>NUCLEOTIDE SEQUENCE [LARGE SCALE GENOMIC DNA]</scope>
    <source>
        <strain evidence="7 8">FF011L</strain>
    </source>
</reference>